<dbReference type="InterPro" id="IPR056935">
    <property type="entry name" value="Rv0428c-like_C"/>
</dbReference>
<feature type="domain" description="N-acetyltransferase" evidence="1">
    <location>
        <begin position="122"/>
        <end position="250"/>
    </location>
</feature>
<sequence>MPDLLLPADIANIERATLDAVAPQVVDDTLPGWLLPFEATTIGRAKSAVPLQHEGLSVDDITHIAQRYRQHQLAPAWRLAVTPGLQPLLYALRRQGYSPQQPTLVQTGKTGTLARTPYRHTVVLRHAPDAAWRSVYTAPGFDRLDGEARIAALSRSEVVMYATVVDGNQACAAGTASFSRGWMGIHGMRTVLTQRQRGMASAILAALAQEGLRRGIEDAFLQVEAENAGARALYAQNGFATAWTYHYWRA</sequence>
<dbReference type="PROSITE" id="PS51186">
    <property type="entry name" value="GNAT"/>
    <property type="match status" value="1"/>
</dbReference>
<keyword evidence="3" id="KW-1185">Reference proteome</keyword>
<accession>A0ABZ0AXH6</accession>
<evidence type="ECO:0000313" key="3">
    <source>
        <dbReference type="Proteomes" id="UP001302257"/>
    </source>
</evidence>
<dbReference type="SUPFAM" id="SSF55729">
    <property type="entry name" value="Acyl-CoA N-acyltransferases (Nat)"/>
    <property type="match status" value="1"/>
</dbReference>
<dbReference type="InterPro" id="IPR000182">
    <property type="entry name" value="GNAT_dom"/>
</dbReference>
<dbReference type="RefSeq" id="WP_313867188.1">
    <property type="nucleotide sequence ID" value="NZ_CP132507.1"/>
</dbReference>
<dbReference type="Gene3D" id="3.40.630.30">
    <property type="match status" value="1"/>
</dbReference>
<dbReference type="Proteomes" id="UP001302257">
    <property type="component" value="Chromosome"/>
</dbReference>
<evidence type="ECO:0000259" key="1">
    <source>
        <dbReference type="PROSITE" id="PS51186"/>
    </source>
</evidence>
<reference evidence="2 3" key="1">
    <citation type="submission" date="2023-08" db="EMBL/GenBank/DDBJ databases">
        <title>Rhodoferax potami sp. nov. and Rhodoferax mekongensis sp. nov., isolated from the Mekong River in Thailand.</title>
        <authorList>
            <person name="Kitikhun S."/>
            <person name="Charoenyingcharoen P."/>
            <person name="Siriarchawattana P."/>
            <person name="Likhitrattanapisal S."/>
            <person name="Nilsakha T."/>
            <person name="Chanpet A."/>
            <person name="Rattanawaree P."/>
            <person name="Ingsriswang S."/>
        </authorList>
    </citation>
    <scope>NUCLEOTIDE SEQUENCE [LARGE SCALE GENOMIC DNA]</scope>
    <source>
        <strain evidence="2 3">TBRC 17307</strain>
    </source>
</reference>
<proteinExistence type="predicted"/>
<dbReference type="InterPro" id="IPR016181">
    <property type="entry name" value="Acyl_CoA_acyltransferase"/>
</dbReference>
<evidence type="ECO:0000313" key="2">
    <source>
        <dbReference type="EMBL" id="WNO04341.1"/>
    </source>
</evidence>
<gene>
    <name evidence="2" type="ORF">RAN89_15755</name>
</gene>
<organism evidence="2 3">
    <name type="scientific">Rhodoferax mekongensis</name>
    <dbReference type="NCBI Taxonomy" id="3068341"/>
    <lineage>
        <taxon>Bacteria</taxon>
        <taxon>Pseudomonadati</taxon>
        <taxon>Pseudomonadota</taxon>
        <taxon>Betaproteobacteria</taxon>
        <taxon>Burkholderiales</taxon>
        <taxon>Comamonadaceae</taxon>
        <taxon>Rhodoferax</taxon>
    </lineage>
</organism>
<dbReference type="Pfam" id="PF24553">
    <property type="entry name" value="Rv0428c_C"/>
    <property type="match status" value="1"/>
</dbReference>
<protein>
    <submittedName>
        <fullName evidence="2">GNAT family N-acetyltransferase</fullName>
    </submittedName>
</protein>
<dbReference type="EMBL" id="CP132507">
    <property type="protein sequence ID" value="WNO04341.1"/>
    <property type="molecule type" value="Genomic_DNA"/>
</dbReference>
<name>A0ABZ0AXH6_9BURK</name>